<dbReference type="SUPFAM" id="SSF49879">
    <property type="entry name" value="SMAD/FHA domain"/>
    <property type="match status" value="2"/>
</dbReference>
<organism evidence="4 5">
    <name type="scientific">Blastopirellula marina DSM 3645</name>
    <dbReference type="NCBI Taxonomy" id="314230"/>
    <lineage>
        <taxon>Bacteria</taxon>
        <taxon>Pseudomonadati</taxon>
        <taxon>Planctomycetota</taxon>
        <taxon>Planctomycetia</taxon>
        <taxon>Pirellulales</taxon>
        <taxon>Pirellulaceae</taxon>
        <taxon>Blastopirellula</taxon>
    </lineage>
</organism>
<dbReference type="Gene3D" id="2.60.200.20">
    <property type="match status" value="2"/>
</dbReference>
<dbReference type="HOGENOM" id="CLU_490647_0_0_0"/>
<accession>A3ZSI1</accession>
<dbReference type="InterPro" id="IPR050923">
    <property type="entry name" value="Cell_Proc_Reg/RNA_Proc"/>
</dbReference>
<dbReference type="STRING" id="314230.DSM3645_14885"/>
<name>A3ZSI1_9BACT</name>
<dbReference type="InterPro" id="IPR009003">
    <property type="entry name" value="Peptidase_S1_PA"/>
</dbReference>
<dbReference type="InterPro" id="IPR008984">
    <property type="entry name" value="SMAD_FHA_dom_sf"/>
</dbReference>
<evidence type="ECO:0000256" key="1">
    <source>
        <dbReference type="SAM" id="MobiDB-lite"/>
    </source>
</evidence>
<keyword evidence="2" id="KW-0812">Transmembrane</keyword>
<dbReference type="SMART" id="SM00240">
    <property type="entry name" value="FHA"/>
    <property type="match status" value="2"/>
</dbReference>
<keyword evidence="2" id="KW-0472">Membrane</keyword>
<feature type="compositionally biased region" description="Pro residues" evidence="1">
    <location>
        <begin position="90"/>
        <end position="104"/>
    </location>
</feature>
<dbReference type="Pfam" id="PF00498">
    <property type="entry name" value="FHA"/>
    <property type="match status" value="2"/>
</dbReference>
<dbReference type="EMBL" id="AANZ01000008">
    <property type="protein sequence ID" value="EAQ80641.1"/>
    <property type="molecule type" value="Genomic_DNA"/>
</dbReference>
<proteinExistence type="predicted"/>
<comment type="caution">
    <text evidence="4">The sequence shown here is derived from an EMBL/GenBank/DDBJ whole genome shotgun (WGS) entry which is preliminary data.</text>
</comment>
<dbReference type="CDD" id="cd00060">
    <property type="entry name" value="FHA"/>
    <property type="match status" value="2"/>
</dbReference>
<protein>
    <submittedName>
        <fullName evidence="4">FHA domain protein</fullName>
    </submittedName>
</protein>
<evidence type="ECO:0000256" key="2">
    <source>
        <dbReference type="SAM" id="Phobius"/>
    </source>
</evidence>
<dbReference type="Proteomes" id="UP000004358">
    <property type="component" value="Unassembled WGS sequence"/>
</dbReference>
<evidence type="ECO:0000313" key="5">
    <source>
        <dbReference type="Proteomes" id="UP000004358"/>
    </source>
</evidence>
<feature type="domain" description="FHA" evidence="3">
    <location>
        <begin position="113"/>
        <end position="162"/>
    </location>
</feature>
<dbReference type="InterPro" id="IPR000253">
    <property type="entry name" value="FHA_dom"/>
</dbReference>
<keyword evidence="2" id="KW-1133">Transmembrane helix</keyword>
<evidence type="ECO:0000259" key="3">
    <source>
        <dbReference type="PROSITE" id="PS50006"/>
    </source>
</evidence>
<evidence type="ECO:0000313" key="4">
    <source>
        <dbReference type="EMBL" id="EAQ80641.1"/>
    </source>
</evidence>
<reference evidence="4 5" key="1">
    <citation type="submission" date="2006-02" db="EMBL/GenBank/DDBJ databases">
        <authorList>
            <person name="Amann R."/>
            <person name="Ferriera S."/>
            <person name="Johnson J."/>
            <person name="Kravitz S."/>
            <person name="Halpern A."/>
            <person name="Remington K."/>
            <person name="Beeson K."/>
            <person name="Tran B."/>
            <person name="Rogers Y.-H."/>
            <person name="Friedman R."/>
            <person name="Venter J.C."/>
        </authorList>
    </citation>
    <scope>NUCLEOTIDE SEQUENCE [LARGE SCALE GENOMIC DNA]</scope>
    <source>
        <strain evidence="4 5">DSM 3645</strain>
    </source>
</reference>
<gene>
    <name evidence="4" type="ORF">DSM3645_14885</name>
</gene>
<dbReference type="OrthoDB" id="249606at2"/>
<dbReference type="AlphaFoldDB" id="A3ZSI1"/>
<feature type="transmembrane region" description="Helical" evidence="2">
    <location>
        <begin position="220"/>
        <end position="241"/>
    </location>
</feature>
<dbReference type="PANTHER" id="PTHR23308">
    <property type="entry name" value="NUCLEAR INHIBITOR OF PROTEIN PHOSPHATASE-1"/>
    <property type="match status" value="1"/>
</dbReference>
<feature type="domain" description="FHA" evidence="3">
    <location>
        <begin position="8"/>
        <end position="57"/>
    </location>
</feature>
<dbReference type="PROSITE" id="PS50006">
    <property type="entry name" value="FHA_DOMAIN"/>
    <property type="match status" value="2"/>
</dbReference>
<sequence>MSDHDRKWIIGASTDCDLVVSEPIVSGRHCSLELLAGKWFIEDLGSTNGVYVNGTKLTQRQQIVISDHVTLGRSVPLPWPASAHHDPPQRVTPPEPPALKPPLAAPSDSAVKISIGRAAANDVVIHHPSVSSRHAILLIDEGQLTLRDLQSSNGTFLGSERNRIQQAVVAASDSVVLGDYETTIANLLLSSDKTIAGVSLNLPPLETATPTTADAGRRNLLLGLAAGGSVALLLVVMLLIWNKNSADELGSLPAADATHSAMLQNPVEPTLVSIPEKKAAATDALYALILADPERKEHYRIGSAIAIGPRHLLTSATCKAIANLAQQRFPNVVLQGATTPNIKKFVAHPTYLKRISEGDEAERKFKELIEKVKQTGAEQDVQSQLRDAYQHYMTIAELPHHFDVAVIEVDADLPAWLPIAPAAKLPPQTGVSVWSFAFDRVAPYCELQSPAKYRADKGRVRQSTGMIGDPKNPRLLVAQFSQIEPADHLGLSFTGAAILDAEQRLIAIYSRVTPERELNSPPTGKQFDATVVADLSDFFQPYFRASTAPLTGNAQ</sequence>
<dbReference type="RefSeq" id="WP_002650874.1">
    <property type="nucleotide sequence ID" value="NZ_CH672376.1"/>
</dbReference>
<dbReference type="eggNOG" id="COG1716">
    <property type="taxonomic scope" value="Bacteria"/>
</dbReference>
<dbReference type="SUPFAM" id="SSF50494">
    <property type="entry name" value="Trypsin-like serine proteases"/>
    <property type="match status" value="1"/>
</dbReference>
<feature type="region of interest" description="Disordered" evidence="1">
    <location>
        <begin position="76"/>
        <end position="104"/>
    </location>
</feature>